<accession>A0A7S8E8S1</accession>
<organism evidence="1 2">
    <name type="scientific">Phototrophicus methaneseepsis</name>
    <dbReference type="NCBI Taxonomy" id="2710758"/>
    <lineage>
        <taxon>Bacteria</taxon>
        <taxon>Bacillati</taxon>
        <taxon>Chloroflexota</taxon>
        <taxon>Candidatus Thermofontia</taxon>
        <taxon>Phototrophicales</taxon>
        <taxon>Phototrophicaceae</taxon>
        <taxon>Phototrophicus</taxon>
    </lineage>
</organism>
<sequence>MRKPICVIAGAGPGMGVSLAKRFARAGYTIALISRSAPQLAAELQPKHPDVHGFAADLSNTDAIATVFQQIQTQLGTVSVLIYNAAMVVPGFASELNPATVLEHFRVNVLGAILCVEKVVASMKEQRTGTILFTGGGLSIDPNPEYASLALSKAALRNYALSLHRELKGHGVRVATVTVAGYIHPEDGFDPDKIADAYWRLHEEDAEADFEVLYDQAYANQQAKA</sequence>
<evidence type="ECO:0000313" key="1">
    <source>
        <dbReference type="EMBL" id="QPC82442.1"/>
    </source>
</evidence>
<dbReference type="KEGG" id="pmet:G4Y79_22600"/>
<dbReference type="InterPro" id="IPR002347">
    <property type="entry name" value="SDR_fam"/>
</dbReference>
<keyword evidence="2" id="KW-1185">Reference proteome</keyword>
<dbReference type="InterPro" id="IPR036291">
    <property type="entry name" value="NAD(P)-bd_dom_sf"/>
</dbReference>
<dbReference type="AlphaFoldDB" id="A0A7S8E8S1"/>
<proteinExistence type="predicted"/>
<dbReference type="PANTHER" id="PTHR43431">
    <property type="entry name" value="OXIDOREDUCTASE, SHORT CHAIN DEHYDROGENASE/REDUCTASE FAMILY (AFU_ORTHOLOGUE AFUA_5G14000)"/>
    <property type="match status" value="1"/>
</dbReference>
<dbReference type="PRINTS" id="PR00081">
    <property type="entry name" value="GDHRDH"/>
</dbReference>
<dbReference type="EMBL" id="CP062983">
    <property type="protein sequence ID" value="QPC82442.1"/>
    <property type="molecule type" value="Genomic_DNA"/>
</dbReference>
<dbReference type="Gene3D" id="3.40.50.720">
    <property type="entry name" value="NAD(P)-binding Rossmann-like Domain"/>
    <property type="match status" value="1"/>
</dbReference>
<dbReference type="SUPFAM" id="SSF51735">
    <property type="entry name" value="NAD(P)-binding Rossmann-fold domains"/>
    <property type="match status" value="1"/>
</dbReference>
<dbReference type="PANTHER" id="PTHR43431:SF1">
    <property type="entry name" value="OS08G0476300 PROTEIN"/>
    <property type="match status" value="1"/>
</dbReference>
<dbReference type="Proteomes" id="UP000594468">
    <property type="component" value="Chromosome"/>
</dbReference>
<reference evidence="1 2" key="1">
    <citation type="submission" date="2020-02" db="EMBL/GenBank/DDBJ databases">
        <authorList>
            <person name="Zheng R.K."/>
            <person name="Sun C.M."/>
        </authorList>
    </citation>
    <scope>NUCLEOTIDE SEQUENCE [LARGE SCALE GENOMIC DNA]</scope>
    <source>
        <strain evidence="2">rifampicinis</strain>
    </source>
</reference>
<name>A0A7S8E8S1_9CHLR</name>
<dbReference type="RefSeq" id="WP_195170511.1">
    <property type="nucleotide sequence ID" value="NZ_CP062983.1"/>
</dbReference>
<evidence type="ECO:0000313" key="2">
    <source>
        <dbReference type="Proteomes" id="UP000594468"/>
    </source>
</evidence>
<protein>
    <submittedName>
        <fullName evidence="1">SDR family NAD(P)-dependent oxidoreductase</fullName>
    </submittedName>
</protein>
<dbReference type="Pfam" id="PF00106">
    <property type="entry name" value="adh_short"/>
    <property type="match status" value="1"/>
</dbReference>
<gene>
    <name evidence="1" type="ORF">G4Y79_22600</name>
</gene>